<feature type="region of interest" description="Disordered" evidence="4">
    <location>
        <begin position="334"/>
        <end position="363"/>
    </location>
</feature>
<feature type="compositionally biased region" description="Polar residues" evidence="4">
    <location>
        <begin position="714"/>
        <end position="725"/>
    </location>
</feature>
<reference evidence="5" key="1">
    <citation type="submission" date="2020-06" db="EMBL/GenBank/DDBJ databases">
        <title>Draft genome of Bugula neritina, a colonial animal packing powerful symbionts and potential medicines.</title>
        <authorList>
            <person name="Rayko M."/>
        </authorList>
    </citation>
    <scope>NUCLEOTIDE SEQUENCE [LARGE SCALE GENOMIC DNA]</scope>
    <source>
        <strain evidence="5">Kwan_BN1</strain>
    </source>
</reference>
<protein>
    <submittedName>
        <fullName evidence="5">GON4L</fullName>
    </submittedName>
</protein>
<keyword evidence="3" id="KW-0539">Nucleus</keyword>
<dbReference type="PANTHER" id="PTHR16088:SF3">
    <property type="entry name" value="GON-4-LIKE PROTEIN"/>
    <property type="match status" value="1"/>
</dbReference>
<evidence type="ECO:0000256" key="4">
    <source>
        <dbReference type="SAM" id="MobiDB-lite"/>
    </source>
</evidence>
<evidence type="ECO:0000313" key="5">
    <source>
        <dbReference type="EMBL" id="KAF6027793.1"/>
    </source>
</evidence>
<dbReference type="OrthoDB" id="6257037at2759"/>
<keyword evidence="6" id="KW-1185">Reference proteome</keyword>
<feature type="region of interest" description="Disordered" evidence="4">
    <location>
        <begin position="1"/>
        <end position="35"/>
    </location>
</feature>
<comment type="caution">
    <text evidence="5">The sequence shown here is derived from an EMBL/GenBank/DDBJ whole genome shotgun (WGS) entry which is preliminary data.</text>
</comment>
<dbReference type="GO" id="GO:0006355">
    <property type="term" value="P:regulation of DNA-templated transcription"/>
    <property type="evidence" value="ECO:0007669"/>
    <property type="project" value="TreeGrafter"/>
</dbReference>
<feature type="region of interest" description="Disordered" evidence="4">
    <location>
        <begin position="873"/>
        <end position="917"/>
    </location>
</feature>
<keyword evidence="1" id="KW-0805">Transcription regulation</keyword>
<dbReference type="InterPro" id="IPR052435">
    <property type="entry name" value="YY1-Transcr_Regul"/>
</dbReference>
<feature type="region of interest" description="Disordered" evidence="4">
    <location>
        <begin position="714"/>
        <end position="735"/>
    </location>
</feature>
<sequence length="1017" mass="112778">MYEQKEENTERRELNTPENSMQKDDLQWGESEEDINELDSSSICSKLSKKTVKSIIYNVVKDADVQKMLANSLSQDGTKLLPATYEPKMTRAKMKQILSEEKNLILKSSAHKQVKNFTELEFPEDENDDDYDYESDVEEEDLADVLELYSDDDDDIESNMSMCASDLGSPSCNVSPQVNRRSPLVLPVIPAKHQNMPQTIDNTSTIMKTTQESQRRFLDALDKLDLSNTIAKRTRSQLPMNDTSLGNLEAGLVPPDITVDMYEDPELEDVDQDWQEFLNSLTAGDLPCDDEDDFEADPEYNVLAEPEQEAEDDHVLPSKVTKKEVHILMEELYENDSQDNDNDDDNSQDGSQSLFNKPRPMPVNQPLTVRKLIELSAAPSESSKPSLSTSRAVVEEPPNLCPLTLTADEQRQLTRQMQCFVQILAQQAFLSHQPAHHLHVQSVHFLKEISAFATASVTGKESMFNVCNLGHALNLASTKQTTAESGSDALSLKQKTTLASSPACMYPELLPSCSFKKQYGRPRAKFNPSEDVLICLGLHEFSSKKNKCELISKYLLPGISKHSIDMHIKNESKKSKQNKSIIGLYKAKGVIPKLIEMGRNTKLAQQMLPPADRLHEPFYPDWLKNVVQSELIIVASNAPSQSIPAAEVIDAANAVKVANAVETAKPSQAFNDRLDATSNVVDKVESNCTPDCTTPLDALASHSAGSCLVNSTGENSEYSNTVSGNSKEDHSSTPTDGLVTLASGGAIFSVEETSSQAIDILSEISGIFTSDNKALESSNSPHDNNLTTPTKRVSTDPMSPVASGKFRKIQASPFKTPEKAYHSIDSDWKMRRHNKKGSGWRTKVHSLFPKPFSSTAYNQSPTKMAAKAISEKALNRASKKTSYQSPLKRKPLEAGNPSEVSSSETKTSAPLSKRSKKLRDEDDEFFSTLNEESGATKTKSSRRERYIACLASDIVECDPQRAGREDLFSKWYINKVKEKLGDSSAEYEAFLQALMTFGKEKKNPAVNLVTDKNMGLK</sequence>
<dbReference type="GO" id="GO:0005634">
    <property type="term" value="C:nucleus"/>
    <property type="evidence" value="ECO:0007669"/>
    <property type="project" value="TreeGrafter"/>
</dbReference>
<dbReference type="GO" id="GO:0003712">
    <property type="term" value="F:transcription coregulator activity"/>
    <property type="evidence" value="ECO:0007669"/>
    <property type="project" value="TreeGrafter"/>
</dbReference>
<evidence type="ECO:0000256" key="1">
    <source>
        <dbReference type="ARBA" id="ARBA00023015"/>
    </source>
</evidence>
<accession>A0A7J7JPI1</accession>
<keyword evidence="2" id="KW-0804">Transcription</keyword>
<dbReference type="PANTHER" id="PTHR16088">
    <property type="entry name" value="YY1 ASSOCIATED PROTEIN-RELATED"/>
    <property type="match status" value="1"/>
</dbReference>
<dbReference type="Proteomes" id="UP000593567">
    <property type="component" value="Unassembled WGS sequence"/>
</dbReference>
<feature type="region of interest" description="Disordered" evidence="4">
    <location>
        <begin position="774"/>
        <end position="801"/>
    </location>
</feature>
<evidence type="ECO:0000256" key="2">
    <source>
        <dbReference type="ARBA" id="ARBA00023163"/>
    </source>
</evidence>
<evidence type="ECO:0000313" key="6">
    <source>
        <dbReference type="Proteomes" id="UP000593567"/>
    </source>
</evidence>
<feature type="compositionally biased region" description="Basic and acidic residues" evidence="4">
    <location>
        <begin position="1"/>
        <end position="26"/>
    </location>
</feature>
<gene>
    <name evidence="5" type="ORF">EB796_013898</name>
</gene>
<feature type="compositionally biased region" description="Polar residues" evidence="4">
    <location>
        <begin position="774"/>
        <end position="792"/>
    </location>
</feature>
<feature type="compositionally biased region" description="Acidic residues" evidence="4">
    <location>
        <begin position="334"/>
        <end position="347"/>
    </location>
</feature>
<dbReference type="AlphaFoldDB" id="A0A7J7JPI1"/>
<feature type="compositionally biased region" description="Polar residues" evidence="4">
    <location>
        <begin position="898"/>
        <end position="910"/>
    </location>
</feature>
<dbReference type="EMBL" id="VXIV02002023">
    <property type="protein sequence ID" value="KAF6027793.1"/>
    <property type="molecule type" value="Genomic_DNA"/>
</dbReference>
<organism evidence="5 6">
    <name type="scientific">Bugula neritina</name>
    <name type="common">Brown bryozoan</name>
    <name type="synonym">Sertularia neritina</name>
    <dbReference type="NCBI Taxonomy" id="10212"/>
    <lineage>
        <taxon>Eukaryota</taxon>
        <taxon>Metazoa</taxon>
        <taxon>Spiralia</taxon>
        <taxon>Lophotrochozoa</taxon>
        <taxon>Bryozoa</taxon>
        <taxon>Gymnolaemata</taxon>
        <taxon>Cheilostomatida</taxon>
        <taxon>Flustrina</taxon>
        <taxon>Buguloidea</taxon>
        <taxon>Bugulidae</taxon>
        <taxon>Bugula</taxon>
    </lineage>
</organism>
<proteinExistence type="predicted"/>
<name>A0A7J7JPI1_BUGNE</name>
<evidence type="ECO:0000256" key="3">
    <source>
        <dbReference type="ARBA" id="ARBA00023242"/>
    </source>
</evidence>